<evidence type="ECO:0000313" key="4">
    <source>
        <dbReference type="Proteomes" id="UP000663851"/>
    </source>
</evidence>
<name>A0A820VMK4_9BILA</name>
<dbReference type="Proteomes" id="UP000663851">
    <property type="component" value="Unassembled WGS sequence"/>
</dbReference>
<dbReference type="GO" id="GO:0015074">
    <property type="term" value="P:DNA integration"/>
    <property type="evidence" value="ECO:0007669"/>
    <property type="project" value="InterPro"/>
</dbReference>
<dbReference type="InterPro" id="IPR041588">
    <property type="entry name" value="Integrase_H2C2"/>
</dbReference>
<dbReference type="InterPro" id="IPR012337">
    <property type="entry name" value="RNaseH-like_sf"/>
</dbReference>
<dbReference type="EMBL" id="CAJOBO010003816">
    <property type="protein sequence ID" value="CAF4504125.1"/>
    <property type="molecule type" value="Genomic_DNA"/>
</dbReference>
<dbReference type="FunFam" id="1.10.340.70:FF:000001">
    <property type="entry name" value="Retrovirus-related Pol polyprotein from transposon gypsy-like Protein"/>
    <property type="match status" value="1"/>
</dbReference>
<proteinExistence type="predicted"/>
<feature type="domain" description="Integrase catalytic" evidence="2">
    <location>
        <begin position="293"/>
        <end position="403"/>
    </location>
</feature>
<dbReference type="InterPro" id="IPR050951">
    <property type="entry name" value="Retrovirus_Pol_polyprotein"/>
</dbReference>
<dbReference type="PANTHER" id="PTHR37984">
    <property type="entry name" value="PROTEIN CBG26694"/>
    <property type="match status" value="1"/>
</dbReference>
<dbReference type="AlphaFoldDB" id="A0A820VMK4"/>
<dbReference type="InterPro" id="IPR001584">
    <property type="entry name" value="Integrase_cat-core"/>
</dbReference>
<dbReference type="Pfam" id="PF17921">
    <property type="entry name" value="Integrase_H2C2"/>
    <property type="match status" value="1"/>
</dbReference>
<dbReference type="PANTHER" id="PTHR37984:SF5">
    <property type="entry name" value="PROTEIN NYNRIN-LIKE"/>
    <property type="match status" value="1"/>
</dbReference>
<dbReference type="SUPFAM" id="SSF53098">
    <property type="entry name" value="Ribonuclease H-like"/>
    <property type="match status" value="1"/>
</dbReference>
<evidence type="ECO:0000313" key="3">
    <source>
        <dbReference type="EMBL" id="CAF4504125.1"/>
    </source>
</evidence>
<dbReference type="PROSITE" id="PS50994">
    <property type="entry name" value="INTEGRASE"/>
    <property type="match status" value="1"/>
</dbReference>
<organism evidence="3 4">
    <name type="scientific">Rotaria socialis</name>
    <dbReference type="NCBI Taxonomy" id="392032"/>
    <lineage>
        <taxon>Eukaryota</taxon>
        <taxon>Metazoa</taxon>
        <taxon>Spiralia</taxon>
        <taxon>Gnathifera</taxon>
        <taxon>Rotifera</taxon>
        <taxon>Eurotatoria</taxon>
        <taxon>Bdelloidea</taxon>
        <taxon>Philodinida</taxon>
        <taxon>Philodinidae</taxon>
        <taxon>Rotaria</taxon>
    </lineage>
</organism>
<feature type="region of interest" description="Disordered" evidence="1">
    <location>
        <begin position="101"/>
        <end position="131"/>
    </location>
</feature>
<dbReference type="Gene3D" id="1.10.340.70">
    <property type="match status" value="1"/>
</dbReference>
<accession>A0A820VMK4</accession>
<evidence type="ECO:0000259" key="2">
    <source>
        <dbReference type="PROSITE" id="PS50994"/>
    </source>
</evidence>
<feature type="compositionally biased region" description="Polar residues" evidence="1">
    <location>
        <begin position="101"/>
        <end position="110"/>
    </location>
</feature>
<dbReference type="InterPro" id="IPR036397">
    <property type="entry name" value="RNaseH_sf"/>
</dbReference>
<evidence type="ECO:0000256" key="1">
    <source>
        <dbReference type="SAM" id="MobiDB-lite"/>
    </source>
</evidence>
<sequence>MNWLFKLQDILPQIIAVKHRPGAHNAAADYISRHFPPSTSPNINPSTINVTHADRPIGTEHWDEHVPKPQCIQYTEPSILKHTCIHNASINAQINAVTTRAQSKLQAQPRSSSANTSSTSTISQSRCSSPPMATPLHDFSLSRIRSEQAQDVIIQQILQQIRNNRRYESFTIQQGILYKLAYRNDATIKLVYAPSKLIPEIMAAYHDHPLSGHFGTGRTWSMLRNTYYWPRMKETITSHIKSCDKCSQFHVDRHKPPGFLQPIQPPNEVFQVLGMDWWGPTTTSLSGNRYVLVITDRLSGYVVAKASPTNTAQDTARTHFKNELLQAISNLIGCKHIFSTPYHPQTNEQTEPWNSTFVTQIAKYCNTDLNNWDTILPSIVYAYNNGIHSSTGISPYQLAFGRRQRHPFSPPATTFVFSKPHDYWAQVIQYRNTALKQAKQHIMHQQELSKIRFDKNRSHPTFVLGDLVWMKIFVGRHKLKARYTGPARIIRILSPVSFIVEDEHLQQFQVHSNNIRREGLKEINEGDGPNTMASSQDKVTPELSPRIIKRSISGEIQMEAKTFMVQHDNSKKMSLCDTATSSPMKSVSAAAIFVSKNTTNDAIPEISDEELLEMALMLEKQQQKE</sequence>
<dbReference type="Gene3D" id="3.30.420.10">
    <property type="entry name" value="Ribonuclease H-like superfamily/Ribonuclease H"/>
    <property type="match status" value="1"/>
</dbReference>
<reference evidence="3" key="1">
    <citation type="submission" date="2021-02" db="EMBL/GenBank/DDBJ databases">
        <authorList>
            <person name="Nowell W R."/>
        </authorList>
    </citation>
    <scope>NUCLEOTIDE SEQUENCE</scope>
</reference>
<dbReference type="GO" id="GO:0003676">
    <property type="term" value="F:nucleic acid binding"/>
    <property type="evidence" value="ECO:0007669"/>
    <property type="project" value="InterPro"/>
</dbReference>
<protein>
    <recommendedName>
        <fullName evidence="2">Integrase catalytic domain-containing protein</fullName>
    </recommendedName>
</protein>
<feature type="compositionally biased region" description="Low complexity" evidence="1">
    <location>
        <begin position="111"/>
        <end position="129"/>
    </location>
</feature>
<comment type="caution">
    <text evidence="3">The sequence shown here is derived from an EMBL/GenBank/DDBJ whole genome shotgun (WGS) entry which is preliminary data.</text>
</comment>
<gene>
    <name evidence="3" type="ORF">HFQ381_LOCUS27990</name>
</gene>